<dbReference type="InterPro" id="IPR047634">
    <property type="entry name" value="FadE"/>
</dbReference>
<keyword evidence="9" id="KW-0276">Fatty acid metabolism</keyword>
<dbReference type="GO" id="GO:0004466">
    <property type="term" value="F:long-chain fatty acyl-CoA dehydrogenase activity"/>
    <property type="evidence" value="ECO:0007669"/>
    <property type="project" value="UniProtKB-EC"/>
</dbReference>
<dbReference type="UniPathway" id="UPA00659"/>
<dbReference type="PANTHER" id="PTHR48083">
    <property type="entry name" value="MEDIUM-CHAIN SPECIFIC ACYL-COA DEHYDROGENASE, MITOCHONDRIAL-RELATED"/>
    <property type="match status" value="1"/>
</dbReference>
<evidence type="ECO:0000256" key="9">
    <source>
        <dbReference type="ARBA" id="ARBA00022832"/>
    </source>
</evidence>
<sequence>MVTLVYLLGLIGITGVLAYHRANLRIFTAAFVAMLALGSVLDIVGQYSWIVFLLVAIPLNVISLRKNLLSKPALKAFKSVMPEMSRTEKEAIDAGTVWWEADLFRGAPDWNKLHDIPAPRLSAEEKAFLDGPVNEVCRMVSDYQVTHELADLPPEVWQYLKDHKFFAMIIKKEYGGLEFSAYAQSMVLQKLTGVSGVLSSTVGVPNSLGPGELLQHYGTKDQKAHYLPRLAEGKEIPCFALTSPEAGSDAGSIPDFGTVKKGMWQGEEVLGMELTWNKRYITLAPIATVLGLAFKLYDPDHLLGDEEELGITCALIPTDIDGVEIGRRHFPLNIPFQNGPTRGDKVFVPIDFIIGGQEMAGQGWRMLVECLSVGRGITLPSNSTGGLKTAAMATGAYARIRRQFKLPIGKMEGIEEPLARVAGNAYVIDSASSLTVSGIDLGEKPSVISAIVKYHCTHRGQRSVIDAMDIVGGKGICMGPSNFLARGYQGAPIAVTVEGANILTRSMIIFGQGAIRCHPYVLEEMNAAYNDDAEKAIDGFDNALFGHVGFVISNMVRSFWFGLTDGRGSSAPRKDATARYYQQLNRYSANLALLADISMAVLGGSLKRKERLSARLGDVLSQLYLASATLKRYADEGYKQDDLPVVHWGMQDALYQTQEALLEFLRNFPNRPIAAVLHAMLFPLGKGRVKPSDKLDHKVARIIQTPCETRSRIGRGQFLEACENNPVGLIEKTLKDILAAEPLYDRICQAAGKKFPFMQLDKLAETGLELNAINEEEAKLLHRAEEGRLRTINVDDFDPQELAAKPYQPEEKNKDIAA</sequence>
<dbReference type="Gene3D" id="1.20.140.10">
    <property type="entry name" value="Butyryl-CoA Dehydrogenase, subunit A, domain 3"/>
    <property type="match status" value="1"/>
</dbReference>
<name>L8J9W5_9GAMM</name>
<comment type="caution">
    <text evidence="18">The sequence shown here is derived from an EMBL/GenBank/DDBJ whole genome shotgun (WGS) entry which is preliminary data.</text>
</comment>
<comment type="similarity">
    <text evidence="3">Belongs to the acyl-CoA dehydrogenase family.</text>
</comment>
<evidence type="ECO:0000256" key="13">
    <source>
        <dbReference type="ARBA" id="ARBA00049247"/>
    </source>
</evidence>
<evidence type="ECO:0000313" key="19">
    <source>
        <dbReference type="Proteomes" id="UP000011134"/>
    </source>
</evidence>
<dbReference type="InterPro" id="IPR050741">
    <property type="entry name" value="Acyl-CoA_dehydrogenase"/>
</dbReference>
<dbReference type="NCBIfam" id="NF007000">
    <property type="entry name" value="PRK09463.1"/>
    <property type="match status" value="1"/>
</dbReference>
<keyword evidence="14" id="KW-1133">Transmembrane helix</keyword>
<dbReference type="OrthoDB" id="9802447at2"/>
<feature type="domain" description="Acyl-CoA dehydrogenase/oxidase N-terminal" evidence="16">
    <location>
        <begin position="146"/>
        <end position="234"/>
    </location>
</feature>
<evidence type="ECO:0000256" key="14">
    <source>
        <dbReference type="SAM" id="Phobius"/>
    </source>
</evidence>
<dbReference type="SUPFAM" id="SSF56645">
    <property type="entry name" value="Acyl-CoA dehydrogenase NM domain-like"/>
    <property type="match status" value="1"/>
</dbReference>
<keyword evidence="11" id="KW-0443">Lipid metabolism</keyword>
<evidence type="ECO:0000256" key="3">
    <source>
        <dbReference type="ARBA" id="ARBA00009347"/>
    </source>
</evidence>
<evidence type="ECO:0000259" key="17">
    <source>
        <dbReference type="Pfam" id="PF09317"/>
    </source>
</evidence>
<dbReference type="InterPro" id="IPR037069">
    <property type="entry name" value="AcylCoA_DH/ox_N_sf"/>
</dbReference>
<keyword evidence="7" id="KW-0285">Flavoprotein</keyword>
<feature type="transmembrane region" description="Helical" evidence="14">
    <location>
        <begin position="28"/>
        <end position="61"/>
    </location>
</feature>
<evidence type="ECO:0000313" key="18">
    <source>
        <dbReference type="EMBL" id="ELR64319.1"/>
    </source>
</evidence>
<dbReference type="InterPro" id="IPR015396">
    <property type="entry name" value="FadE_C"/>
</dbReference>
<keyword evidence="19" id="KW-1185">Reference proteome</keyword>
<dbReference type="FunFam" id="1.10.540.10:FF:000004">
    <property type="entry name" value="Acyl-CoA dehydrogenase"/>
    <property type="match status" value="1"/>
</dbReference>
<dbReference type="EC" id="1.3.8.8" evidence="5"/>
<dbReference type="FunFam" id="2.40.110.10:FF:000010">
    <property type="entry name" value="Acyl-CoA dehydrogenase"/>
    <property type="match status" value="1"/>
</dbReference>
<dbReference type="InterPro" id="IPR009100">
    <property type="entry name" value="AcylCoA_DH/oxidase_NM_dom_sf"/>
</dbReference>
<keyword evidence="14" id="KW-0472">Membrane</keyword>
<dbReference type="Gene3D" id="1.10.540.10">
    <property type="entry name" value="Acyl-CoA dehydrogenase/oxidase, N-terminal domain"/>
    <property type="match status" value="1"/>
</dbReference>
<dbReference type="PATRIC" id="fig|1056511.3.peg.3666"/>
<keyword evidence="10" id="KW-0560">Oxidoreductase</keyword>
<reference evidence="18 19" key="1">
    <citation type="submission" date="2012-12" db="EMBL/GenBank/DDBJ databases">
        <title>Genome Assembly of Photobacterium sp. AK15.</title>
        <authorList>
            <person name="Khatri I."/>
            <person name="Vaidya B."/>
            <person name="Srinivas T.N.R."/>
            <person name="Subramanian S."/>
            <person name="Pinnaka A."/>
        </authorList>
    </citation>
    <scope>NUCLEOTIDE SEQUENCE [LARGE SCALE GENOMIC DNA]</scope>
    <source>
        <strain evidence="18 19">AK15</strain>
    </source>
</reference>
<dbReference type="GO" id="GO:0033539">
    <property type="term" value="P:fatty acid beta-oxidation using acyl-CoA dehydrogenase"/>
    <property type="evidence" value="ECO:0007669"/>
    <property type="project" value="InterPro"/>
</dbReference>
<protein>
    <recommendedName>
        <fullName evidence="6">Acyl-coenzyme A dehydrogenase</fullName>
        <ecNumber evidence="4">1.3.8.7</ecNumber>
        <ecNumber evidence="5">1.3.8.8</ecNumber>
    </recommendedName>
</protein>
<comment type="catalytic activity">
    <reaction evidence="13">
        <text>a long-chain 2,3-saturated fatty acyl-CoA + oxidized [electron-transfer flavoprotein] + H(+) = a long-chain (2E)-enoyl-CoA + reduced [electron-transfer flavoprotein]</text>
        <dbReference type="Rhea" id="RHEA:17721"/>
        <dbReference type="Rhea" id="RHEA-COMP:10685"/>
        <dbReference type="Rhea" id="RHEA-COMP:10686"/>
        <dbReference type="ChEBI" id="CHEBI:15378"/>
        <dbReference type="ChEBI" id="CHEBI:57692"/>
        <dbReference type="ChEBI" id="CHEBI:58307"/>
        <dbReference type="ChEBI" id="CHEBI:83721"/>
        <dbReference type="ChEBI" id="CHEBI:83727"/>
        <dbReference type="EC" id="1.3.8.8"/>
    </reaction>
</comment>
<evidence type="ECO:0000256" key="2">
    <source>
        <dbReference type="ARBA" id="ARBA00005005"/>
    </source>
</evidence>
<dbReference type="SUPFAM" id="SSF47203">
    <property type="entry name" value="Acyl-CoA dehydrogenase C-terminal domain-like"/>
    <property type="match status" value="1"/>
</dbReference>
<dbReference type="NCBIfam" id="NF038187">
    <property type="entry name" value="FadE_coli"/>
    <property type="match status" value="1"/>
</dbReference>
<evidence type="ECO:0000259" key="16">
    <source>
        <dbReference type="Pfam" id="PF02771"/>
    </source>
</evidence>
<dbReference type="FunFam" id="1.20.140.10:FF:000009">
    <property type="entry name" value="Acyl-CoA dehydrogenase"/>
    <property type="match status" value="1"/>
</dbReference>
<evidence type="ECO:0000259" key="15">
    <source>
        <dbReference type="Pfam" id="PF00441"/>
    </source>
</evidence>
<dbReference type="GO" id="GO:0070991">
    <property type="term" value="F:medium-chain fatty acyl-CoA dehydrogenase activity"/>
    <property type="evidence" value="ECO:0007669"/>
    <property type="project" value="UniProtKB-EC"/>
</dbReference>
<dbReference type="Pfam" id="PF00441">
    <property type="entry name" value="Acyl-CoA_dh_1"/>
    <property type="match status" value="1"/>
</dbReference>
<dbReference type="PANTHER" id="PTHR48083:SF18">
    <property type="entry name" value="ACYL-COENZYME A DEHYDROGENASE"/>
    <property type="match status" value="1"/>
</dbReference>
<dbReference type="InterPro" id="IPR036250">
    <property type="entry name" value="AcylCo_DH-like_C"/>
</dbReference>
<keyword evidence="14" id="KW-0812">Transmembrane</keyword>
<organism evidence="18 19">
    <name type="scientific">Photobacterium marinum</name>
    <dbReference type="NCBI Taxonomy" id="1056511"/>
    <lineage>
        <taxon>Bacteria</taxon>
        <taxon>Pseudomonadati</taxon>
        <taxon>Pseudomonadota</taxon>
        <taxon>Gammaproteobacteria</taxon>
        <taxon>Vibrionales</taxon>
        <taxon>Vibrionaceae</taxon>
        <taxon>Photobacterium</taxon>
    </lineage>
</organism>
<comment type="catalytic activity">
    <reaction evidence="12">
        <text>a medium-chain 2,3-saturated fatty acyl-CoA + oxidized [electron-transfer flavoprotein] + H(+) = a medium-chain (2E)-enoyl-CoA + reduced [electron-transfer flavoprotein]</text>
        <dbReference type="Rhea" id="RHEA:14477"/>
        <dbReference type="Rhea" id="RHEA-COMP:10685"/>
        <dbReference type="Rhea" id="RHEA-COMP:10686"/>
        <dbReference type="ChEBI" id="CHEBI:15378"/>
        <dbReference type="ChEBI" id="CHEBI:57692"/>
        <dbReference type="ChEBI" id="CHEBI:58307"/>
        <dbReference type="ChEBI" id="CHEBI:83723"/>
        <dbReference type="ChEBI" id="CHEBI:83726"/>
        <dbReference type="EC" id="1.3.8.7"/>
    </reaction>
</comment>
<evidence type="ECO:0000256" key="11">
    <source>
        <dbReference type="ARBA" id="ARBA00023098"/>
    </source>
</evidence>
<dbReference type="Gene3D" id="2.40.110.10">
    <property type="entry name" value="Butyryl-CoA Dehydrogenase, subunit A, domain 2"/>
    <property type="match status" value="1"/>
</dbReference>
<evidence type="ECO:0000256" key="1">
    <source>
        <dbReference type="ARBA" id="ARBA00001974"/>
    </source>
</evidence>
<comment type="cofactor">
    <cofactor evidence="1">
        <name>FAD</name>
        <dbReference type="ChEBI" id="CHEBI:57692"/>
    </cofactor>
</comment>
<evidence type="ECO:0000256" key="7">
    <source>
        <dbReference type="ARBA" id="ARBA00022630"/>
    </source>
</evidence>
<evidence type="ECO:0000256" key="12">
    <source>
        <dbReference type="ARBA" id="ARBA00047882"/>
    </source>
</evidence>
<dbReference type="EC" id="1.3.8.7" evidence="4"/>
<dbReference type="GO" id="GO:0005737">
    <property type="term" value="C:cytoplasm"/>
    <property type="evidence" value="ECO:0007669"/>
    <property type="project" value="TreeGrafter"/>
</dbReference>
<comment type="pathway">
    <text evidence="2">Lipid metabolism; fatty acid beta-oxidation.</text>
</comment>
<evidence type="ECO:0000256" key="5">
    <source>
        <dbReference type="ARBA" id="ARBA00012040"/>
    </source>
</evidence>
<dbReference type="Pfam" id="PF02771">
    <property type="entry name" value="Acyl-CoA_dh_N"/>
    <property type="match status" value="1"/>
</dbReference>
<gene>
    <name evidence="18" type="ORF">C942_02591</name>
</gene>
<proteinExistence type="inferred from homology"/>
<dbReference type="InterPro" id="IPR009075">
    <property type="entry name" value="AcylCo_DH/oxidase_C"/>
</dbReference>
<evidence type="ECO:0000256" key="10">
    <source>
        <dbReference type="ARBA" id="ARBA00023002"/>
    </source>
</evidence>
<feature type="domain" description="Acyl-CoA dehydrogenase/oxidase C-terminal" evidence="15">
    <location>
        <begin position="361"/>
        <end position="508"/>
    </location>
</feature>
<evidence type="ECO:0000256" key="8">
    <source>
        <dbReference type="ARBA" id="ARBA00022827"/>
    </source>
</evidence>
<keyword evidence="8" id="KW-0274">FAD</keyword>
<dbReference type="AlphaFoldDB" id="L8J9W5"/>
<evidence type="ECO:0000256" key="6">
    <source>
        <dbReference type="ARBA" id="ARBA00020144"/>
    </source>
</evidence>
<feature type="domain" description="Acyl-CoA dehydrogenase C-terminal bacterial-type" evidence="17">
    <location>
        <begin position="515"/>
        <end position="797"/>
    </location>
</feature>
<dbReference type="EMBL" id="AMZO01000029">
    <property type="protein sequence ID" value="ELR64319.1"/>
    <property type="molecule type" value="Genomic_DNA"/>
</dbReference>
<evidence type="ECO:0000256" key="4">
    <source>
        <dbReference type="ARBA" id="ARBA00012033"/>
    </source>
</evidence>
<dbReference type="GO" id="GO:0050660">
    <property type="term" value="F:flavin adenine dinucleotide binding"/>
    <property type="evidence" value="ECO:0007669"/>
    <property type="project" value="InterPro"/>
</dbReference>
<dbReference type="InterPro" id="IPR046373">
    <property type="entry name" value="Acyl-CoA_Oxase/DH_mid-dom_sf"/>
</dbReference>
<dbReference type="Pfam" id="PF09317">
    <property type="entry name" value="ACDH_C"/>
    <property type="match status" value="1"/>
</dbReference>
<dbReference type="NCBIfam" id="NF009586">
    <property type="entry name" value="PRK13026.1"/>
    <property type="match status" value="1"/>
</dbReference>
<dbReference type="RefSeq" id="WP_007468337.1">
    <property type="nucleotide sequence ID" value="NZ_AMZO01000029.1"/>
</dbReference>
<accession>L8J9W5</accession>
<dbReference type="InterPro" id="IPR013786">
    <property type="entry name" value="AcylCoA_DH/ox_N"/>
</dbReference>
<dbReference type="Proteomes" id="UP000011134">
    <property type="component" value="Unassembled WGS sequence"/>
</dbReference>